<evidence type="ECO:0000256" key="1">
    <source>
        <dbReference type="SAM" id="MobiDB-lite"/>
    </source>
</evidence>
<feature type="region of interest" description="Disordered" evidence="1">
    <location>
        <begin position="101"/>
        <end position="120"/>
    </location>
</feature>
<gene>
    <name evidence="2" type="ORF">I7I51_07852</name>
</gene>
<reference evidence="2" key="1">
    <citation type="submission" date="2021-01" db="EMBL/GenBank/DDBJ databases">
        <title>Chromosome-level genome assembly of a human fungal pathogen reveals clustering of transcriptionally co-regulated genes.</title>
        <authorList>
            <person name="Voorhies M."/>
            <person name="Cohen S."/>
            <person name="Shea T.P."/>
            <person name="Petrus S."/>
            <person name="Munoz J.F."/>
            <person name="Poplawski S."/>
            <person name="Goldman W.E."/>
            <person name="Michael T."/>
            <person name="Cuomo C.A."/>
            <person name="Sil A."/>
            <person name="Beyhan S."/>
        </authorList>
    </citation>
    <scope>NUCLEOTIDE SEQUENCE</scope>
    <source>
        <strain evidence="2">WU24</strain>
    </source>
</reference>
<evidence type="ECO:0000313" key="3">
    <source>
        <dbReference type="Proteomes" id="UP000663671"/>
    </source>
</evidence>
<dbReference type="AlphaFoldDB" id="A0A8A1LW95"/>
<name>A0A8A1LW95_AJECA</name>
<sequence length="137" mass="15474">MSGTDRHDLAINGLSVLHDRPILECLTEAGRPVNNLSRVRSQRLLRVSNSLRRLGALGTCWLALHCMFRVLQRAPYDSPACGDFILLESFRQLLQPSPSFSSLARQQEGKKRDKNQSLLPSIFVQKPKNRKALQILP</sequence>
<dbReference type="Proteomes" id="UP000663671">
    <property type="component" value="Chromosome 2"/>
</dbReference>
<dbReference type="VEuPathDB" id="FungiDB:I7I51_07852"/>
<protein>
    <submittedName>
        <fullName evidence="2">Uncharacterized protein</fullName>
    </submittedName>
</protein>
<proteinExistence type="predicted"/>
<organism evidence="2 3">
    <name type="scientific">Ajellomyces capsulatus</name>
    <name type="common">Darling's disease fungus</name>
    <name type="synonym">Histoplasma capsulatum</name>
    <dbReference type="NCBI Taxonomy" id="5037"/>
    <lineage>
        <taxon>Eukaryota</taxon>
        <taxon>Fungi</taxon>
        <taxon>Dikarya</taxon>
        <taxon>Ascomycota</taxon>
        <taxon>Pezizomycotina</taxon>
        <taxon>Eurotiomycetes</taxon>
        <taxon>Eurotiomycetidae</taxon>
        <taxon>Onygenales</taxon>
        <taxon>Ajellomycetaceae</taxon>
        <taxon>Histoplasma</taxon>
    </lineage>
</organism>
<dbReference type="EMBL" id="CP069109">
    <property type="protein sequence ID" value="QSS58426.1"/>
    <property type="molecule type" value="Genomic_DNA"/>
</dbReference>
<accession>A0A8A1LW95</accession>
<evidence type="ECO:0000313" key="2">
    <source>
        <dbReference type="EMBL" id="QSS58426.1"/>
    </source>
</evidence>